<organism evidence="1 2">
    <name type="scientific">Caerostris extrusa</name>
    <name type="common">Bark spider</name>
    <name type="synonym">Caerostris bankana</name>
    <dbReference type="NCBI Taxonomy" id="172846"/>
    <lineage>
        <taxon>Eukaryota</taxon>
        <taxon>Metazoa</taxon>
        <taxon>Ecdysozoa</taxon>
        <taxon>Arthropoda</taxon>
        <taxon>Chelicerata</taxon>
        <taxon>Arachnida</taxon>
        <taxon>Araneae</taxon>
        <taxon>Araneomorphae</taxon>
        <taxon>Entelegynae</taxon>
        <taxon>Araneoidea</taxon>
        <taxon>Araneidae</taxon>
        <taxon>Caerostris</taxon>
    </lineage>
</organism>
<dbReference type="EMBL" id="BPLR01017089">
    <property type="protein sequence ID" value="GIY88668.1"/>
    <property type="molecule type" value="Genomic_DNA"/>
</dbReference>
<evidence type="ECO:0000313" key="2">
    <source>
        <dbReference type="Proteomes" id="UP001054945"/>
    </source>
</evidence>
<proteinExistence type="predicted"/>
<name>A0AAV4X4G3_CAEEX</name>
<dbReference type="AlphaFoldDB" id="A0AAV4X4G3"/>
<sequence>MVVVILVIDRYNNDLPIVILATGHRPLARILTCGIFHKSSSSFDEVSSLGCFGVLCGGVRSADGISEWIHARWENRPPGFGREWRKRDSIGSVKSCERTDTAAVRSIRKTCDCRLRPRTIRAFSSPWKHPHMPLFSRVR</sequence>
<dbReference type="Proteomes" id="UP001054945">
    <property type="component" value="Unassembled WGS sequence"/>
</dbReference>
<comment type="caution">
    <text evidence="1">The sequence shown here is derived from an EMBL/GenBank/DDBJ whole genome shotgun (WGS) entry which is preliminary data.</text>
</comment>
<keyword evidence="2" id="KW-1185">Reference proteome</keyword>
<gene>
    <name evidence="1" type="ORF">CEXT_569421</name>
</gene>
<accession>A0AAV4X4G3</accession>
<reference evidence="1 2" key="1">
    <citation type="submission" date="2021-06" db="EMBL/GenBank/DDBJ databases">
        <title>Caerostris extrusa draft genome.</title>
        <authorList>
            <person name="Kono N."/>
            <person name="Arakawa K."/>
        </authorList>
    </citation>
    <scope>NUCLEOTIDE SEQUENCE [LARGE SCALE GENOMIC DNA]</scope>
</reference>
<evidence type="ECO:0000313" key="1">
    <source>
        <dbReference type="EMBL" id="GIY88668.1"/>
    </source>
</evidence>
<protein>
    <submittedName>
        <fullName evidence="1">Uncharacterized protein</fullName>
    </submittedName>
</protein>